<sequence length="413" mass="44414">MTGRLETIFDANVRAVIPLVTAALVRRYGGLADCEDAVQEALLEASVSWPRTGTPRDPRAWLLTVARRRYIDAVRADVARQAREERDAALDLIGGAPSAQDDSLAMLVLCCHRALQPASRVALTLRAVCGLTTAQIAAAFYASEATMAQRITRAKRTIDNAGRSFGELSRGMLAERAEPVRTALYLMFNEGYAPSGGERPVHGELIAESIRLTRLLHAALPDDTETTALLALMLLTDARTAARTDQDGLPVALPDQDRSLWDRAKLAEGRALAAQALTDGPPTSLAIQAAIGAVHAAAPDADATDWAQILGLYDVLVRLQPGPAAQLGRAVAVGMAHGPLAGLAELALLENDERLARGHRLLSVRAGLLERAGALDEAIETYDEAEKRAPNSAERRWLEAQARRLEASERTRK</sequence>
<evidence type="ECO:0000313" key="9">
    <source>
        <dbReference type="Proteomes" id="UP001500213"/>
    </source>
</evidence>
<dbReference type="EMBL" id="BAABBX010000018">
    <property type="protein sequence ID" value="GAA4195299.1"/>
    <property type="molecule type" value="Genomic_DNA"/>
</dbReference>
<comment type="caution">
    <text evidence="8">The sequence shown here is derived from an EMBL/GenBank/DDBJ whole genome shotgun (WGS) entry which is preliminary data.</text>
</comment>
<keyword evidence="9" id="KW-1185">Reference proteome</keyword>
<dbReference type="InterPro" id="IPR014284">
    <property type="entry name" value="RNA_pol_sigma-70_dom"/>
</dbReference>
<reference evidence="9" key="1">
    <citation type="journal article" date="2019" name="Int. J. Syst. Evol. Microbiol.">
        <title>The Global Catalogue of Microorganisms (GCM) 10K type strain sequencing project: providing services to taxonomists for standard genome sequencing and annotation.</title>
        <authorList>
            <consortium name="The Broad Institute Genomics Platform"/>
            <consortium name="The Broad Institute Genome Sequencing Center for Infectious Disease"/>
            <person name="Wu L."/>
            <person name="Ma J."/>
        </authorList>
    </citation>
    <scope>NUCLEOTIDE SEQUENCE [LARGE SCALE GENOMIC DNA]</scope>
    <source>
        <strain evidence="9">JCM 17593</strain>
    </source>
</reference>
<evidence type="ECO:0000259" key="7">
    <source>
        <dbReference type="Pfam" id="PF20239"/>
    </source>
</evidence>
<dbReference type="InterPro" id="IPR013249">
    <property type="entry name" value="RNA_pol_sigma70_r4_t2"/>
</dbReference>
<comment type="similarity">
    <text evidence="1">Belongs to the sigma-70 factor family. ECF subfamily.</text>
</comment>
<keyword evidence="2" id="KW-0805">Transcription regulation</keyword>
<organism evidence="8 9">
    <name type="scientific">Gryllotalpicola kribbensis</name>
    <dbReference type="NCBI Taxonomy" id="993084"/>
    <lineage>
        <taxon>Bacteria</taxon>
        <taxon>Bacillati</taxon>
        <taxon>Actinomycetota</taxon>
        <taxon>Actinomycetes</taxon>
        <taxon>Micrococcales</taxon>
        <taxon>Microbacteriaceae</taxon>
        <taxon>Gryllotalpicola</taxon>
    </lineage>
</organism>
<evidence type="ECO:0000256" key="2">
    <source>
        <dbReference type="ARBA" id="ARBA00023015"/>
    </source>
</evidence>
<dbReference type="Pfam" id="PF08281">
    <property type="entry name" value="Sigma70_r4_2"/>
    <property type="match status" value="1"/>
</dbReference>
<keyword evidence="4" id="KW-0804">Transcription</keyword>
<feature type="domain" description="DUF6596" evidence="7">
    <location>
        <begin position="176"/>
        <end position="276"/>
    </location>
</feature>
<dbReference type="Proteomes" id="UP001500213">
    <property type="component" value="Unassembled WGS sequence"/>
</dbReference>
<evidence type="ECO:0000256" key="3">
    <source>
        <dbReference type="ARBA" id="ARBA00023082"/>
    </source>
</evidence>
<dbReference type="NCBIfam" id="TIGR02937">
    <property type="entry name" value="sigma70-ECF"/>
    <property type="match status" value="1"/>
</dbReference>
<accession>A0ABP8B1B5</accession>
<dbReference type="SUPFAM" id="SSF88659">
    <property type="entry name" value="Sigma3 and sigma4 domains of RNA polymerase sigma factors"/>
    <property type="match status" value="1"/>
</dbReference>
<dbReference type="RefSeq" id="WP_344778771.1">
    <property type="nucleotide sequence ID" value="NZ_BAABBX010000018.1"/>
</dbReference>
<dbReference type="InterPro" id="IPR036388">
    <property type="entry name" value="WH-like_DNA-bd_sf"/>
</dbReference>
<dbReference type="Gene3D" id="1.10.1740.10">
    <property type="match status" value="1"/>
</dbReference>
<evidence type="ECO:0000259" key="5">
    <source>
        <dbReference type="Pfam" id="PF04542"/>
    </source>
</evidence>
<dbReference type="Pfam" id="PF04542">
    <property type="entry name" value="Sigma70_r2"/>
    <property type="match status" value="1"/>
</dbReference>
<dbReference type="PANTHER" id="PTHR47756">
    <property type="entry name" value="BLL6612 PROTEIN-RELATED"/>
    <property type="match status" value="1"/>
</dbReference>
<dbReference type="SUPFAM" id="SSF88946">
    <property type="entry name" value="Sigma2 domain of RNA polymerase sigma factors"/>
    <property type="match status" value="1"/>
</dbReference>
<gene>
    <name evidence="8" type="ORF">GCM10022288_32030</name>
</gene>
<keyword evidence="3" id="KW-0731">Sigma factor</keyword>
<protein>
    <submittedName>
        <fullName evidence="8">Sigma factor-like helix-turn-helix DNA-binding protein</fullName>
    </submittedName>
</protein>
<name>A0ABP8B1B5_9MICO</name>
<evidence type="ECO:0000256" key="1">
    <source>
        <dbReference type="ARBA" id="ARBA00010641"/>
    </source>
</evidence>
<dbReference type="InterPro" id="IPR013324">
    <property type="entry name" value="RNA_pol_sigma_r3/r4-like"/>
</dbReference>
<evidence type="ECO:0000256" key="4">
    <source>
        <dbReference type="ARBA" id="ARBA00023163"/>
    </source>
</evidence>
<dbReference type="InterPro" id="IPR007627">
    <property type="entry name" value="RNA_pol_sigma70_r2"/>
</dbReference>
<dbReference type="InterPro" id="IPR046531">
    <property type="entry name" value="DUF6596"/>
</dbReference>
<evidence type="ECO:0000313" key="8">
    <source>
        <dbReference type="EMBL" id="GAA4195299.1"/>
    </source>
</evidence>
<feature type="domain" description="RNA polymerase sigma-70 region 2" evidence="5">
    <location>
        <begin position="13"/>
        <end position="76"/>
    </location>
</feature>
<dbReference type="PANTHER" id="PTHR47756:SF2">
    <property type="entry name" value="BLL6612 PROTEIN"/>
    <property type="match status" value="1"/>
</dbReference>
<dbReference type="Pfam" id="PF20239">
    <property type="entry name" value="DUF6596"/>
    <property type="match status" value="1"/>
</dbReference>
<dbReference type="Gene3D" id="1.10.10.10">
    <property type="entry name" value="Winged helix-like DNA-binding domain superfamily/Winged helix DNA-binding domain"/>
    <property type="match status" value="1"/>
</dbReference>
<dbReference type="InterPro" id="IPR013325">
    <property type="entry name" value="RNA_pol_sigma_r2"/>
</dbReference>
<feature type="domain" description="RNA polymerase sigma factor 70 region 4 type 2" evidence="6">
    <location>
        <begin position="107"/>
        <end position="157"/>
    </location>
</feature>
<evidence type="ECO:0000259" key="6">
    <source>
        <dbReference type="Pfam" id="PF08281"/>
    </source>
</evidence>
<proteinExistence type="inferred from homology"/>